<proteinExistence type="predicted"/>
<accession>A0A1J1I1Q2</accession>
<keyword evidence="2" id="KW-1185">Reference proteome</keyword>
<dbReference type="Proteomes" id="UP000183832">
    <property type="component" value="Unassembled WGS sequence"/>
</dbReference>
<reference evidence="1 2" key="1">
    <citation type="submission" date="2015-04" db="EMBL/GenBank/DDBJ databases">
        <authorList>
            <person name="Syromyatnikov M.Y."/>
            <person name="Popov V.N."/>
        </authorList>
    </citation>
    <scope>NUCLEOTIDE SEQUENCE [LARGE SCALE GENOMIC DNA]</scope>
</reference>
<dbReference type="EMBL" id="CVRI01000037">
    <property type="protein sequence ID" value="CRK93516.1"/>
    <property type="molecule type" value="Genomic_DNA"/>
</dbReference>
<evidence type="ECO:0000313" key="2">
    <source>
        <dbReference type="Proteomes" id="UP000183832"/>
    </source>
</evidence>
<evidence type="ECO:0000313" key="1">
    <source>
        <dbReference type="EMBL" id="CRK93516.1"/>
    </source>
</evidence>
<dbReference type="AlphaFoldDB" id="A0A1J1I1Q2"/>
<gene>
    <name evidence="1" type="ORF">CLUMA_CG007049</name>
</gene>
<name>A0A1J1I1Q2_9DIPT</name>
<organism evidence="1 2">
    <name type="scientific">Clunio marinus</name>
    <dbReference type="NCBI Taxonomy" id="568069"/>
    <lineage>
        <taxon>Eukaryota</taxon>
        <taxon>Metazoa</taxon>
        <taxon>Ecdysozoa</taxon>
        <taxon>Arthropoda</taxon>
        <taxon>Hexapoda</taxon>
        <taxon>Insecta</taxon>
        <taxon>Pterygota</taxon>
        <taxon>Neoptera</taxon>
        <taxon>Endopterygota</taxon>
        <taxon>Diptera</taxon>
        <taxon>Nematocera</taxon>
        <taxon>Chironomoidea</taxon>
        <taxon>Chironomidae</taxon>
        <taxon>Clunio</taxon>
    </lineage>
</organism>
<sequence length="72" mass="8356">MTLPSCHKLLNNPSNKLYQLKTYPSVKGVVNEADETKVYFNYLAHRVLHLIFIKHLCFVSTENSQMDTENEV</sequence>
<protein>
    <submittedName>
        <fullName evidence="1">CLUMA_CG007049, isoform A</fullName>
    </submittedName>
</protein>